<keyword evidence="3" id="KW-1185">Reference proteome</keyword>
<dbReference type="PROSITE" id="PS51257">
    <property type="entry name" value="PROKAR_LIPOPROTEIN"/>
    <property type="match status" value="1"/>
</dbReference>
<evidence type="ECO:0000256" key="1">
    <source>
        <dbReference type="SAM" id="SignalP"/>
    </source>
</evidence>
<proteinExistence type="predicted"/>
<evidence type="ECO:0000313" key="2">
    <source>
        <dbReference type="EMBL" id="MFC0387492.1"/>
    </source>
</evidence>
<dbReference type="Proteomes" id="UP001589789">
    <property type="component" value="Unassembled WGS sequence"/>
</dbReference>
<protein>
    <submittedName>
        <fullName evidence="2">Uncharacterized protein</fullName>
    </submittedName>
</protein>
<comment type="caution">
    <text evidence="2">The sequence shown here is derived from an EMBL/GenBank/DDBJ whole genome shotgun (WGS) entry which is preliminary data.</text>
</comment>
<name>A0ABV6IV46_9PROT</name>
<sequence length="214" mass="21961">MLRRRALFLIAPMALGAAGLGGCAELRQPNIAWPLPPGLLPPEQEAGRAAVAALAQDLSGASNGIRGEPARIARAAGLLEWMAVELGTPRWIPVPADIRGGIGLARDEMRGALGADPLADSPRMAAALAAAHRALRAGNRRAAAAALPAALFPRGGEATLLRLNDPGPLPQGEISTAALAERVRALDEVNGWGADFDSPVPADRGGRGPIPFGL</sequence>
<gene>
    <name evidence="2" type="ORF">ACFFIC_18355</name>
</gene>
<accession>A0ABV6IV46</accession>
<evidence type="ECO:0000313" key="3">
    <source>
        <dbReference type="Proteomes" id="UP001589789"/>
    </source>
</evidence>
<dbReference type="EMBL" id="JBHLVZ010000064">
    <property type="protein sequence ID" value="MFC0387492.1"/>
    <property type="molecule type" value="Genomic_DNA"/>
</dbReference>
<dbReference type="RefSeq" id="WP_377052993.1">
    <property type="nucleotide sequence ID" value="NZ_JBHLVZ010000064.1"/>
</dbReference>
<feature type="chain" id="PRO_5046279462" evidence="1">
    <location>
        <begin position="18"/>
        <end position="214"/>
    </location>
</feature>
<reference evidence="2 3" key="1">
    <citation type="submission" date="2024-09" db="EMBL/GenBank/DDBJ databases">
        <authorList>
            <person name="Sun Q."/>
            <person name="Mori K."/>
        </authorList>
    </citation>
    <scope>NUCLEOTIDE SEQUENCE [LARGE SCALE GENOMIC DNA]</scope>
    <source>
        <strain evidence="2 3">CCM 7468</strain>
    </source>
</reference>
<feature type="signal peptide" evidence="1">
    <location>
        <begin position="1"/>
        <end position="17"/>
    </location>
</feature>
<keyword evidence="1" id="KW-0732">Signal</keyword>
<organism evidence="2 3">
    <name type="scientific">Muricoccus vinaceus</name>
    <dbReference type="NCBI Taxonomy" id="424704"/>
    <lineage>
        <taxon>Bacteria</taxon>
        <taxon>Pseudomonadati</taxon>
        <taxon>Pseudomonadota</taxon>
        <taxon>Alphaproteobacteria</taxon>
        <taxon>Acetobacterales</taxon>
        <taxon>Roseomonadaceae</taxon>
        <taxon>Muricoccus</taxon>
    </lineage>
</organism>